<dbReference type="AlphaFoldDB" id="A0A9J6H872"/>
<evidence type="ECO:0000256" key="2">
    <source>
        <dbReference type="ARBA" id="ARBA00022980"/>
    </source>
</evidence>
<dbReference type="CDD" id="cd00337">
    <property type="entry name" value="Ribosomal_uL14"/>
    <property type="match status" value="1"/>
</dbReference>
<evidence type="ECO:0000256" key="3">
    <source>
        <dbReference type="ARBA" id="ARBA00023274"/>
    </source>
</evidence>
<dbReference type="EMBL" id="JABSTR010000977">
    <property type="protein sequence ID" value="KAH9383120.1"/>
    <property type="molecule type" value="Genomic_DNA"/>
</dbReference>
<keyword evidence="2 6" id="KW-0689">Ribosomal protein</keyword>
<organism evidence="7 8">
    <name type="scientific">Haemaphysalis longicornis</name>
    <name type="common">Bush tick</name>
    <dbReference type="NCBI Taxonomy" id="44386"/>
    <lineage>
        <taxon>Eukaryota</taxon>
        <taxon>Metazoa</taxon>
        <taxon>Ecdysozoa</taxon>
        <taxon>Arthropoda</taxon>
        <taxon>Chelicerata</taxon>
        <taxon>Arachnida</taxon>
        <taxon>Acari</taxon>
        <taxon>Parasitiformes</taxon>
        <taxon>Ixodida</taxon>
        <taxon>Ixodoidea</taxon>
        <taxon>Ixodidae</taxon>
        <taxon>Haemaphysalinae</taxon>
        <taxon>Haemaphysalis</taxon>
    </lineage>
</organism>
<evidence type="ECO:0000313" key="7">
    <source>
        <dbReference type="EMBL" id="KAH9383120.1"/>
    </source>
</evidence>
<evidence type="ECO:0000313" key="8">
    <source>
        <dbReference type="Proteomes" id="UP000821853"/>
    </source>
</evidence>
<name>A0A9J6H872_HAELO</name>
<dbReference type="Gene3D" id="2.40.150.20">
    <property type="entry name" value="Ribosomal protein L14"/>
    <property type="match status" value="1"/>
</dbReference>
<dbReference type="PANTHER" id="PTHR11761:SF8">
    <property type="entry name" value="LARGE RIBOSOMAL SUBUNIT PROTEIN UL14"/>
    <property type="match status" value="1"/>
</dbReference>
<keyword evidence="8" id="KW-1185">Reference proteome</keyword>
<dbReference type="SUPFAM" id="SSF50193">
    <property type="entry name" value="Ribosomal protein L14"/>
    <property type="match status" value="1"/>
</dbReference>
<dbReference type="PROSITE" id="PS00049">
    <property type="entry name" value="RIBOSOMAL_L14"/>
    <property type="match status" value="1"/>
</dbReference>
<dbReference type="GO" id="GO:0006412">
    <property type="term" value="P:translation"/>
    <property type="evidence" value="ECO:0007669"/>
    <property type="project" value="InterPro"/>
</dbReference>
<dbReference type="Pfam" id="PF00238">
    <property type="entry name" value="Ribosomal_L14"/>
    <property type="match status" value="1"/>
</dbReference>
<dbReference type="InterPro" id="IPR000218">
    <property type="entry name" value="Ribosomal_uL14"/>
</dbReference>
<comment type="caution">
    <text evidence="7">The sequence shown here is derived from an EMBL/GenBank/DDBJ whole genome shotgun (WGS) entry which is preliminary data.</text>
</comment>
<dbReference type="OrthoDB" id="407959at2759"/>
<gene>
    <name evidence="7" type="ORF">HPB48_023855</name>
</gene>
<sequence>MSKRGRGGAAGAKFRISLGLPVGAVINCADNTGAKNLYVIAVNGIKGRLNRLPAAGAGDMIVATVKKGKPELRKKVMPAVVIRQRKPYRRKDGVFIYFEDNAGVIVNNKGEMKGITKLPLMSGAYQSTDYVRKLPVSIADRRSSTLCIVNLGVATADHTLCACSKLHELHERIFGPENTSETGKILASVKYMQVWLVFHSEWH</sequence>
<dbReference type="GO" id="GO:0003735">
    <property type="term" value="F:structural constituent of ribosome"/>
    <property type="evidence" value="ECO:0007669"/>
    <property type="project" value="InterPro"/>
</dbReference>
<evidence type="ECO:0000256" key="6">
    <source>
        <dbReference type="RuleBase" id="RU003949"/>
    </source>
</evidence>
<dbReference type="InterPro" id="IPR036853">
    <property type="entry name" value="Ribosomal_uL14_sf"/>
</dbReference>
<dbReference type="PANTHER" id="PTHR11761">
    <property type="entry name" value="50S/60S RIBOSOMAL PROTEIN L14/L23"/>
    <property type="match status" value="1"/>
</dbReference>
<dbReference type="HAMAP" id="MF_01367">
    <property type="entry name" value="Ribosomal_uL14"/>
    <property type="match status" value="1"/>
</dbReference>
<dbReference type="GO" id="GO:0022625">
    <property type="term" value="C:cytosolic large ribosomal subunit"/>
    <property type="evidence" value="ECO:0007669"/>
    <property type="project" value="TreeGrafter"/>
</dbReference>
<evidence type="ECO:0000256" key="5">
    <source>
        <dbReference type="ARBA" id="ARBA00035326"/>
    </source>
</evidence>
<proteinExistence type="inferred from homology"/>
<dbReference type="SMART" id="SM01374">
    <property type="entry name" value="Ribosomal_L14"/>
    <property type="match status" value="1"/>
</dbReference>
<evidence type="ECO:0000256" key="1">
    <source>
        <dbReference type="ARBA" id="ARBA00010745"/>
    </source>
</evidence>
<dbReference type="InterPro" id="IPR019972">
    <property type="entry name" value="Ribosomal_uL14_CS"/>
</dbReference>
<accession>A0A9J6H872</accession>
<comment type="similarity">
    <text evidence="1 6">Belongs to the universal ribosomal protein uL14 family.</text>
</comment>
<evidence type="ECO:0000256" key="4">
    <source>
        <dbReference type="ARBA" id="ARBA00035199"/>
    </source>
</evidence>
<dbReference type="GO" id="GO:0070180">
    <property type="term" value="F:large ribosomal subunit rRNA binding"/>
    <property type="evidence" value="ECO:0007669"/>
    <property type="project" value="TreeGrafter"/>
</dbReference>
<dbReference type="Proteomes" id="UP000821853">
    <property type="component" value="Unassembled WGS sequence"/>
</dbReference>
<dbReference type="VEuPathDB" id="VectorBase:HLOH_059292"/>
<protein>
    <recommendedName>
        <fullName evidence="4">Large ribosomal subunit protein uL14</fullName>
    </recommendedName>
    <alternativeName>
        <fullName evidence="5">60S ribosomal protein L23</fullName>
    </alternativeName>
</protein>
<keyword evidence="3 6" id="KW-0687">Ribonucleoprotein</keyword>
<reference evidence="7 8" key="1">
    <citation type="journal article" date="2020" name="Cell">
        <title>Large-Scale Comparative Analyses of Tick Genomes Elucidate Their Genetic Diversity and Vector Capacities.</title>
        <authorList>
            <consortium name="Tick Genome and Microbiome Consortium (TIGMIC)"/>
            <person name="Jia N."/>
            <person name="Wang J."/>
            <person name="Shi W."/>
            <person name="Du L."/>
            <person name="Sun Y."/>
            <person name="Zhan W."/>
            <person name="Jiang J.F."/>
            <person name="Wang Q."/>
            <person name="Zhang B."/>
            <person name="Ji P."/>
            <person name="Bell-Sakyi L."/>
            <person name="Cui X.M."/>
            <person name="Yuan T.T."/>
            <person name="Jiang B.G."/>
            <person name="Yang W.F."/>
            <person name="Lam T.T."/>
            <person name="Chang Q.C."/>
            <person name="Ding S.J."/>
            <person name="Wang X.J."/>
            <person name="Zhu J.G."/>
            <person name="Ruan X.D."/>
            <person name="Zhao L."/>
            <person name="Wei J.T."/>
            <person name="Ye R.Z."/>
            <person name="Que T.C."/>
            <person name="Du C.H."/>
            <person name="Zhou Y.H."/>
            <person name="Cheng J.X."/>
            <person name="Dai P.F."/>
            <person name="Guo W.B."/>
            <person name="Han X.H."/>
            <person name="Huang E.J."/>
            <person name="Li L.F."/>
            <person name="Wei W."/>
            <person name="Gao Y.C."/>
            <person name="Liu J.Z."/>
            <person name="Shao H.Z."/>
            <person name="Wang X."/>
            <person name="Wang C.C."/>
            <person name="Yang T.C."/>
            <person name="Huo Q.B."/>
            <person name="Li W."/>
            <person name="Chen H.Y."/>
            <person name="Chen S.E."/>
            <person name="Zhou L.G."/>
            <person name="Ni X.B."/>
            <person name="Tian J.H."/>
            <person name="Sheng Y."/>
            <person name="Liu T."/>
            <person name="Pan Y.S."/>
            <person name="Xia L.Y."/>
            <person name="Li J."/>
            <person name="Zhao F."/>
            <person name="Cao W.C."/>
        </authorList>
    </citation>
    <scope>NUCLEOTIDE SEQUENCE [LARGE SCALE GENOMIC DNA]</scope>
    <source>
        <strain evidence="7">HaeL-2018</strain>
    </source>
</reference>